<dbReference type="InterPro" id="IPR019734">
    <property type="entry name" value="TPR_rpt"/>
</dbReference>
<reference evidence="1" key="2">
    <citation type="submission" date="2024-06" db="EMBL/GenBank/DDBJ databases">
        <authorList>
            <person name="Petrova K.O."/>
            <person name="Toshchakov S.V."/>
            <person name="Boltjanskaja Y.V."/>
            <person name="Kevbrin V.V."/>
        </authorList>
    </citation>
    <scope>NUCLEOTIDE SEQUENCE</scope>
    <source>
        <strain evidence="1">Z-710</strain>
    </source>
</reference>
<organism evidence="1">
    <name type="scientific">Proteinivorax hydrogeniformans</name>
    <dbReference type="NCBI Taxonomy" id="1826727"/>
    <lineage>
        <taxon>Bacteria</taxon>
        <taxon>Bacillati</taxon>
        <taxon>Bacillota</taxon>
        <taxon>Clostridia</taxon>
        <taxon>Eubacteriales</taxon>
        <taxon>Proteinivoracaceae</taxon>
        <taxon>Proteinivorax</taxon>
    </lineage>
</organism>
<sequence length="389" mass="44600">MSNKNNFKLIVPSSNKSKPLTAGCAETKAYYIKKQINESIKEKSELTSKQLMKIEKFADKHCNSTIYVDIYSLLGDLFYTLGKPQKEVCYYTRAFERAMNLKLKSGNHKIVSKLVSSYIKDGKYEEAISLNSLILSEEKDIPKEEKWIIYYNTALAYNHLDDHENSLTYINKAKRISEKVKEIDLGKLLILEGQSLHKIGAHDKELNAYLSAFDIFNSYQNTLDLQGLVYINLVNLSLKTKELKEDGYLEHIQKIEKMIDEASDDQDIVSKLYIAIGDIYQKGLKKDIKAVRYYLKGLETAEKHNQTFLRSSLVNKIMDIYIKSGDLKGGLDLLDKYGEKVFSKLTLDKEALFLLKSILIYSSSKDTTAIDSLVSKILDKEERRINSEK</sequence>
<dbReference type="RefSeq" id="WP_353893077.1">
    <property type="nucleotide sequence ID" value="NZ_CP159485.1"/>
</dbReference>
<name>A0AAU8HTP3_9FIRM</name>
<dbReference type="SUPFAM" id="SSF48452">
    <property type="entry name" value="TPR-like"/>
    <property type="match status" value="2"/>
</dbReference>
<proteinExistence type="predicted"/>
<dbReference type="Pfam" id="PF13181">
    <property type="entry name" value="TPR_8"/>
    <property type="match status" value="1"/>
</dbReference>
<reference evidence="1" key="1">
    <citation type="journal article" date="2018" name="Antonie Van Leeuwenhoek">
        <title>Proteinivorax hydrogeniformans sp. nov., an anaerobic, haloalkaliphilic bacterium fermenting proteinaceous compounds with high hydrogen production.</title>
        <authorList>
            <person name="Boltyanskaya Y."/>
            <person name="Detkova E."/>
            <person name="Pimenov N."/>
            <person name="Kevbrin V."/>
        </authorList>
    </citation>
    <scope>NUCLEOTIDE SEQUENCE</scope>
    <source>
        <strain evidence="1">Z-710</strain>
    </source>
</reference>
<dbReference type="Gene3D" id="1.25.40.10">
    <property type="entry name" value="Tetratricopeptide repeat domain"/>
    <property type="match status" value="3"/>
</dbReference>
<dbReference type="AlphaFoldDB" id="A0AAU8HTP3"/>
<evidence type="ECO:0000313" key="1">
    <source>
        <dbReference type="EMBL" id="XCI28523.1"/>
    </source>
</evidence>
<dbReference type="InterPro" id="IPR011990">
    <property type="entry name" value="TPR-like_helical_dom_sf"/>
</dbReference>
<protein>
    <submittedName>
        <fullName evidence="1">Tetratricopeptide repeat protein</fullName>
    </submittedName>
</protein>
<dbReference type="EMBL" id="CP159485">
    <property type="protein sequence ID" value="XCI28523.1"/>
    <property type="molecule type" value="Genomic_DNA"/>
</dbReference>
<dbReference type="SMART" id="SM00028">
    <property type="entry name" value="TPR"/>
    <property type="match status" value="4"/>
</dbReference>
<gene>
    <name evidence="1" type="ORF">PRVXH_002484</name>
</gene>
<accession>A0AAU8HTP3</accession>